<dbReference type="AlphaFoldDB" id="A0A0A9FDB6"/>
<name>A0A0A9FDB6_ARUDO</name>
<sequence>MKIDSVKTSEATCDLNSLSGTSFSTEHCFALDRAYWAALASIMQRPKAESWGWAVIGEPSVLATCKGNSFSVNNF</sequence>
<reference evidence="1" key="2">
    <citation type="journal article" date="2015" name="Data Brief">
        <title>Shoot transcriptome of the giant reed, Arundo donax.</title>
        <authorList>
            <person name="Barrero R.A."/>
            <person name="Guerrero F.D."/>
            <person name="Moolhuijzen P."/>
            <person name="Goolsby J.A."/>
            <person name="Tidwell J."/>
            <person name="Bellgard S.E."/>
            <person name="Bellgard M.I."/>
        </authorList>
    </citation>
    <scope>NUCLEOTIDE SEQUENCE</scope>
    <source>
        <tissue evidence="1">Shoot tissue taken approximately 20 cm above the soil surface</tissue>
    </source>
</reference>
<proteinExistence type="predicted"/>
<organism evidence="1">
    <name type="scientific">Arundo donax</name>
    <name type="common">Giant reed</name>
    <name type="synonym">Donax arundinaceus</name>
    <dbReference type="NCBI Taxonomy" id="35708"/>
    <lineage>
        <taxon>Eukaryota</taxon>
        <taxon>Viridiplantae</taxon>
        <taxon>Streptophyta</taxon>
        <taxon>Embryophyta</taxon>
        <taxon>Tracheophyta</taxon>
        <taxon>Spermatophyta</taxon>
        <taxon>Magnoliopsida</taxon>
        <taxon>Liliopsida</taxon>
        <taxon>Poales</taxon>
        <taxon>Poaceae</taxon>
        <taxon>PACMAD clade</taxon>
        <taxon>Arundinoideae</taxon>
        <taxon>Arundineae</taxon>
        <taxon>Arundo</taxon>
    </lineage>
</organism>
<accession>A0A0A9FDB6</accession>
<protein>
    <submittedName>
        <fullName evidence="1">Uncharacterized protein</fullName>
    </submittedName>
</protein>
<dbReference type="EMBL" id="GBRH01188692">
    <property type="protein sequence ID" value="JAE09204.1"/>
    <property type="molecule type" value="Transcribed_RNA"/>
</dbReference>
<reference evidence="1" key="1">
    <citation type="submission" date="2014-09" db="EMBL/GenBank/DDBJ databases">
        <authorList>
            <person name="Magalhaes I.L.F."/>
            <person name="Oliveira U."/>
            <person name="Santos F.R."/>
            <person name="Vidigal T.H.D.A."/>
            <person name="Brescovit A.D."/>
            <person name="Santos A.J."/>
        </authorList>
    </citation>
    <scope>NUCLEOTIDE SEQUENCE</scope>
    <source>
        <tissue evidence="1">Shoot tissue taken approximately 20 cm above the soil surface</tissue>
    </source>
</reference>
<evidence type="ECO:0000313" key="1">
    <source>
        <dbReference type="EMBL" id="JAE09204.1"/>
    </source>
</evidence>